<dbReference type="CDD" id="cd07185">
    <property type="entry name" value="OmpA_C-like"/>
    <property type="match status" value="1"/>
</dbReference>
<feature type="transmembrane region" description="Helical" evidence="9">
    <location>
        <begin position="25"/>
        <end position="47"/>
    </location>
</feature>
<evidence type="ECO:0000256" key="5">
    <source>
        <dbReference type="ARBA" id="ARBA00022989"/>
    </source>
</evidence>
<keyword evidence="4 9" id="KW-0812">Transmembrane</keyword>
<evidence type="ECO:0000256" key="7">
    <source>
        <dbReference type="PROSITE-ProRule" id="PRU00473"/>
    </source>
</evidence>
<dbReference type="PRINTS" id="PR01023">
    <property type="entry name" value="NAFLGMOTY"/>
</dbReference>
<dbReference type="PANTHER" id="PTHR30329">
    <property type="entry name" value="STATOR ELEMENT OF FLAGELLAR MOTOR COMPLEX"/>
    <property type="match status" value="1"/>
</dbReference>
<dbReference type="Proteomes" id="UP000198500">
    <property type="component" value="Unassembled WGS sequence"/>
</dbReference>
<evidence type="ECO:0000256" key="2">
    <source>
        <dbReference type="ARBA" id="ARBA00008914"/>
    </source>
</evidence>
<dbReference type="Gene3D" id="3.30.1330.60">
    <property type="entry name" value="OmpA-like domain"/>
    <property type="match status" value="1"/>
</dbReference>
<evidence type="ECO:0000256" key="8">
    <source>
        <dbReference type="SAM" id="MobiDB-lite"/>
    </source>
</evidence>
<dbReference type="RefSeq" id="WP_092571692.1">
    <property type="nucleotide sequence ID" value="NZ_BMXH01000007.1"/>
</dbReference>
<dbReference type="SUPFAM" id="SSF103088">
    <property type="entry name" value="OmpA-like"/>
    <property type="match status" value="1"/>
</dbReference>
<dbReference type="InterPro" id="IPR025713">
    <property type="entry name" value="MotB-like_N_dom"/>
</dbReference>
<comment type="subcellular location">
    <subcellularLocation>
        <location evidence="1">Cell membrane</location>
        <topology evidence="1">Single-pass membrane protein</topology>
    </subcellularLocation>
</comment>
<keyword evidence="6 7" id="KW-0472">Membrane</keyword>
<feature type="region of interest" description="Disordered" evidence="8">
    <location>
        <begin position="87"/>
        <end position="110"/>
    </location>
</feature>
<evidence type="ECO:0000313" key="11">
    <source>
        <dbReference type="EMBL" id="SDY00403.1"/>
    </source>
</evidence>
<reference evidence="11 12" key="1">
    <citation type="submission" date="2016-10" db="EMBL/GenBank/DDBJ databases">
        <authorList>
            <person name="de Groot N.N."/>
        </authorList>
    </citation>
    <scope>NUCLEOTIDE SEQUENCE [LARGE SCALE GENOMIC DNA]</scope>
    <source>
        <strain evidence="11 12">DSM 19219</strain>
    </source>
</reference>
<dbReference type="Pfam" id="PF13677">
    <property type="entry name" value="MotB_plug"/>
    <property type="match status" value="1"/>
</dbReference>
<evidence type="ECO:0000256" key="6">
    <source>
        <dbReference type="ARBA" id="ARBA00023136"/>
    </source>
</evidence>
<dbReference type="AlphaFoldDB" id="A0A1H3GAP8"/>
<dbReference type="EMBL" id="FNNI01000009">
    <property type="protein sequence ID" value="SDY00403.1"/>
    <property type="molecule type" value="Genomic_DNA"/>
</dbReference>
<organism evidence="11 12">
    <name type="scientific">Aidingimonas halophila</name>
    <dbReference type="NCBI Taxonomy" id="574349"/>
    <lineage>
        <taxon>Bacteria</taxon>
        <taxon>Pseudomonadati</taxon>
        <taxon>Pseudomonadota</taxon>
        <taxon>Gammaproteobacteria</taxon>
        <taxon>Oceanospirillales</taxon>
        <taxon>Halomonadaceae</taxon>
        <taxon>Aidingimonas</taxon>
    </lineage>
</organism>
<proteinExistence type="inferred from homology"/>
<evidence type="ECO:0000256" key="3">
    <source>
        <dbReference type="ARBA" id="ARBA00022475"/>
    </source>
</evidence>
<evidence type="ECO:0000259" key="10">
    <source>
        <dbReference type="PROSITE" id="PS51123"/>
    </source>
</evidence>
<evidence type="ECO:0000313" key="12">
    <source>
        <dbReference type="Proteomes" id="UP000198500"/>
    </source>
</evidence>
<dbReference type="InterPro" id="IPR006665">
    <property type="entry name" value="OmpA-like"/>
</dbReference>
<keyword evidence="12" id="KW-1185">Reference proteome</keyword>
<feature type="domain" description="OmpA-like" evidence="10">
    <location>
        <begin position="197"/>
        <end position="315"/>
    </location>
</feature>
<dbReference type="PANTHER" id="PTHR30329:SF21">
    <property type="entry name" value="LIPOPROTEIN YIAD-RELATED"/>
    <property type="match status" value="1"/>
</dbReference>
<keyword evidence="3" id="KW-1003">Cell membrane</keyword>
<comment type="similarity">
    <text evidence="2">Belongs to the MotB family.</text>
</comment>
<dbReference type="InterPro" id="IPR036737">
    <property type="entry name" value="OmpA-like_sf"/>
</dbReference>
<dbReference type="OrthoDB" id="9815217at2"/>
<protein>
    <submittedName>
        <fullName evidence="11">Chemotaxis protein MotB</fullName>
    </submittedName>
</protein>
<evidence type="ECO:0000256" key="1">
    <source>
        <dbReference type="ARBA" id="ARBA00004162"/>
    </source>
</evidence>
<dbReference type="STRING" id="574349.SAMN05443545_10959"/>
<evidence type="ECO:0000256" key="4">
    <source>
        <dbReference type="ARBA" id="ARBA00022692"/>
    </source>
</evidence>
<gene>
    <name evidence="11" type="ORF">SAMN05443545_10959</name>
</gene>
<accession>A0A1H3GAP8</accession>
<dbReference type="InterPro" id="IPR050330">
    <property type="entry name" value="Bact_OuterMem_StrucFunc"/>
</dbReference>
<keyword evidence="5 9" id="KW-1133">Transmembrane helix</keyword>
<sequence>MPDDHRHAIDDDRLLAPAEEESSSVWMVSYIDVMTLLVALFVLLLSLSSYVDGDASEAQLEPGALQASMLTRASSLRLDESGHLGVPLPPGALRATHPPERPAPSPTDVTRIDPSVVVVAMGVGRPGTQPSAWVPPKVVAPVDLDIPESVGDGVVVITELTPEDTQELDPEVIDLIADLDDAPRVPDLDGVEVSRVEEGISLRVEDHLLFESGSGELIGSGEGLVDELVSIIERYEGEVSIEGHTDSRPINTESFPSNWELSSARAMAILRYLEAAGIEPTRLRAVGFGETRPLASNETAEGRERNRRVEVIVHL</sequence>
<dbReference type="GO" id="GO:0005886">
    <property type="term" value="C:plasma membrane"/>
    <property type="evidence" value="ECO:0007669"/>
    <property type="project" value="UniProtKB-SubCell"/>
</dbReference>
<dbReference type="PROSITE" id="PS51123">
    <property type="entry name" value="OMPA_2"/>
    <property type="match status" value="1"/>
</dbReference>
<evidence type="ECO:0000256" key="9">
    <source>
        <dbReference type="SAM" id="Phobius"/>
    </source>
</evidence>
<dbReference type="Pfam" id="PF00691">
    <property type="entry name" value="OmpA"/>
    <property type="match status" value="1"/>
</dbReference>
<name>A0A1H3GAP8_9GAMM</name>